<evidence type="ECO:0008006" key="9">
    <source>
        <dbReference type="Google" id="ProtNLM"/>
    </source>
</evidence>
<protein>
    <recommendedName>
        <fullName evidence="9">Thylakoid membrane protein TERC, chloroplastic</fullName>
    </recommendedName>
</protein>
<dbReference type="InterPro" id="IPR005496">
    <property type="entry name" value="Integral_membrane_TerC"/>
</dbReference>
<organism evidence="7 8">
    <name type="scientific">Trapa incisa</name>
    <dbReference type="NCBI Taxonomy" id="236973"/>
    <lineage>
        <taxon>Eukaryota</taxon>
        <taxon>Viridiplantae</taxon>
        <taxon>Streptophyta</taxon>
        <taxon>Embryophyta</taxon>
        <taxon>Tracheophyta</taxon>
        <taxon>Spermatophyta</taxon>
        <taxon>Magnoliopsida</taxon>
        <taxon>eudicotyledons</taxon>
        <taxon>Gunneridae</taxon>
        <taxon>Pentapetalae</taxon>
        <taxon>rosids</taxon>
        <taxon>malvids</taxon>
        <taxon>Myrtales</taxon>
        <taxon>Lythraceae</taxon>
        <taxon>Trapa</taxon>
    </lineage>
</organism>
<feature type="transmembrane region" description="Helical" evidence="6">
    <location>
        <begin position="306"/>
        <end position="327"/>
    </location>
</feature>
<evidence type="ECO:0000256" key="6">
    <source>
        <dbReference type="SAM" id="Phobius"/>
    </source>
</evidence>
<dbReference type="PANTHER" id="PTHR30238">
    <property type="entry name" value="MEMBRANE BOUND PREDICTED REDOX MODULATOR"/>
    <property type="match status" value="1"/>
</dbReference>
<evidence type="ECO:0000256" key="5">
    <source>
        <dbReference type="SAM" id="MobiDB-lite"/>
    </source>
</evidence>
<reference evidence="7 8" key="1">
    <citation type="journal article" date="2023" name="Hortic Res">
        <title>Pangenome of water caltrop reveals structural variations and asymmetric subgenome divergence after allopolyploidization.</title>
        <authorList>
            <person name="Zhang X."/>
            <person name="Chen Y."/>
            <person name="Wang L."/>
            <person name="Yuan Y."/>
            <person name="Fang M."/>
            <person name="Shi L."/>
            <person name="Lu R."/>
            <person name="Comes H.P."/>
            <person name="Ma Y."/>
            <person name="Chen Y."/>
            <person name="Huang G."/>
            <person name="Zhou Y."/>
            <person name="Zheng Z."/>
            <person name="Qiu Y."/>
        </authorList>
    </citation>
    <scope>NUCLEOTIDE SEQUENCE [LARGE SCALE GENOMIC DNA]</scope>
    <source>
        <tissue evidence="7">Roots</tissue>
    </source>
</reference>
<feature type="region of interest" description="Disordered" evidence="5">
    <location>
        <begin position="69"/>
        <end position="89"/>
    </location>
</feature>
<dbReference type="NCBIfam" id="TIGR03718">
    <property type="entry name" value="R_switched_Alx"/>
    <property type="match status" value="1"/>
</dbReference>
<keyword evidence="3 6" id="KW-1133">Transmembrane helix</keyword>
<comment type="subcellular location">
    <subcellularLocation>
        <location evidence="1">Membrane</location>
        <topology evidence="1">Multi-pass membrane protein</topology>
    </subcellularLocation>
</comment>
<evidence type="ECO:0000256" key="3">
    <source>
        <dbReference type="ARBA" id="ARBA00022989"/>
    </source>
</evidence>
<dbReference type="GO" id="GO:0016020">
    <property type="term" value="C:membrane"/>
    <property type="evidence" value="ECO:0007669"/>
    <property type="project" value="UniProtKB-SubCell"/>
</dbReference>
<evidence type="ECO:0000256" key="2">
    <source>
        <dbReference type="ARBA" id="ARBA00022692"/>
    </source>
</evidence>
<dbReference type="PANTHER" id="PTHR30238:SF0">
    <property type="entry name" value="THYLAKOID MEMBRANE PROTEIN TERC, CHLOROPLASTIC"/>
    <property type="match status" value="1"/>
</dbReference>
<proteinExistence type="predicted"/>
<dbReference type="AlphaFoldDB" id="A0AAN7K1F4"/>
<dbReference type="Pfam" id="PF03741">
    <property type="entry name" value="TerC"/>
    <property type="match status" value="1"/>
</dbReference>
<evidence type="ECO:0000313" key="8">
    <source>
        <dbReference type="Proteomes" id="UP001345219"/>
    </source>
</evidence>
<dbReference type="EMBL" id="JAXIOK010000011">
    <property type="protein sequence ID" value="KAK4759643.1"/>
    <property type="molecule type" value="Genomic_DNA"/>
</dbReference>
<evidence type="ECO:0000256" key="4">
    <source>
        <dbReference type="ARBA" id="ARBA00023136"/>
    </source>
</evidence>
<keyword evidence="8" id="KW-1185">Reference proteome</keyword>
<keyword evidence="4 6" id="KW-0472">Membrane</keyword>
<dbReference type="InterPro" id="IPR022369">
    <property type="entry name" value="Integral_membrane_TerC_rswitch"/>
</dbReference>
<feature type="transmembrane region" description="Helical" evidence="6">
    <location>
        <begin position="339"/>
        <end position="359"/>
    </location>
</feature>
<dbReference type="Proteomes" id="UP001345219">
    <property type="component" value="Chromosome 17"/>
</dbReference>
<feature type="transmembrane region" description="Helical" evidence="6">
    <location>
        <begin position="186"/>
        <end position="209"/>
    </location>
</feature>
<accession>A0AAN7K1F4</accession>
<feature type="transmembrane region" description="Helical" evidence="6">
    <location>
        <begin position="124"/>
        <end position="141"/>
    </location>
</feature>
<name>A0AAN7K1F4_9MYRT</name>
<feature type="transmembrane region" description="Helical" evidence="6">
    <location>
        <begin position="365"/>
        <end position="383"/>
    </location>
</feature>
<comment type="caution">
    <text evidence="7">The sequence shown here is derived from an EMBL/GenBank/DDBJ whole genome shotgun (WGS) entry which is preliminary data.</text>
</comment>
<sequence>MGLPSAIQNCVSYPPRPLLWRSPMAALEISLPRHLSKRDGVQLLCNRVSFLKTVNRNRLGFCNSTSLSRRAGPEGDFSASGDVGTSSESSNEVKNVERFYSPNSIDRPDENIEEELSYASSIKTVASCVIAAAVFGIGVGLKDGIDKASEFFAGYILEQSLSVDNLFVFVLVFKYFKVPLLYQNRVLSYGIAGAVIFRLSLILLGTAAIQRFESVNLFLAAILLYSSFKLFSNEEDDDDLSENFIVKTCQKFIPVTSNYDGNRFITKQNGIWKATPLLLTVAVIELSDIAFAVDSIPAVFGVTRDPFIVFTSNVFAILGLRSLYIIISEGMADLEYLQPSIAVVLGFIGCKMILDFFGIHVTTEASLGVVATTLGAGVLLSLLKKSE</sequence>
<evidence type="ECO:0000313" key="7">
    <source>
        <dbReference type="EMBL" id="KAK4759643.1"/>
    </source>
</evidence>
<evidence type="ECO:0000256" key="1">
    <source>
        <dbReference type="ARBA" id="ARBA00004141"/>
    </source>
</evidence>
<gene>
    <name evidence="7" type="ORF">SAY87_022774</name>
</gene>
<keyword evidence="2 6" id="KW-0812">Transmembrane</keyword>
<feature type="transmembrane region" description="Helical" evidence="6">
    <location>
        <begin position="153"/>
        <end position="174"/>
    </location>
</feature>